<sequence length="170" mass="18251">MVGWVPCSLALPRGQRRICVQETPSFISKVEPEIEIEIKRKQELEATEFGAMMLIGFAGVEGVHVTPTEGHRCIQRLRSVSKARDWGDGAFQLEMFSRSASAEDAAAAATAVGHGTYGSAVCNGQWPVDVQAALLSHPTRLAGTEHDAQQVAGQACSLYAMAAQTDPVLR</sequence>
<keyword evidence="2" id="KW-1185">Reference proteome</keyword>
<reference evidence="1" key="1">
    <citation type="submission" date="2023-01" db="EMBL/GenBank/DDBJ databases">
        <title>The growth and conidiation of Purpureocillium lavendulum are regulated by nitrogen source and histone H3K14 acetylation.</title>
        <authorList>
            <person name="Tang P."/>
            <person name="Han J."/>
            <person name="Zhang C."/>
            <person name="Tang P."/>
            <person name="Qi F."/>
            <person name="Zhang K."/>
            <person name="Liang L."/>
        </authorList>
    </citation>
    <scope>NUCLEOTIDE SEQUENCE</scope>
    <source>
        <strain evidence="1">YMF1.00683</strain>
    </source>
</reference>
<comment type="caution">
    <text evidence="1">The sequence shown here is derived from an EMBL/GenBank/DDBJ whole genome shotgun (WGS) entry which is preliminary data.</text>
</comment>
<dbReference type="Proteomes" id="UP001163105">
    <property type="component" value="Unassembled WGS sequence"/>
</dbReference>
<dbReference type="AlphaFoldDB" id="A0AB34FH90"/>
<evidence type="ECO:0000313" key="1">
    <source>
        <dbReference type="EMBL" id="KAJ6438348.1"/>
    </source>
</evidence>
<evidence type="ECO:0000313" key="2">
    <source>
        <dbReference type="Proteomes" id="UP001163105"/>
    </source>
</evidence>
<proteinExistence type="predicted"/>
<organism evidence="1 2">
    <name type="scientific">Purpureocillium lavendulum</name>
    <dbReference type="NCBI Taxonomy" id="1247861"/>
    <lineage>
        <taxon>Eukaryota</taxon>
        <taxon>Fungi</taxon>
        <taxon>Dikarya</taxon>
        <taxon>Ascomycota</taxon>
        <taxon>Pezizomycotina</taxon>
        <taxon>Sordariomycetes</taxon>
        <taxon>Hypocreomycetidae</taxon>
        <taxon>Hypocreales</taxon>
        <taxon>Ophiocordycipitaceae</taxon>
        <taxon>Purpureocillium</taxon>
    </lineage>
</organism>
<name>A0AB34FH90_9HYPO</name>
<gene>
    <name evidence="1" type="ORF">O9K51_08940</name>
</gene>
<accession>A0AB34FH90</accession>
<dbReference type="EMBL" id="JAQHRD010000008">
    <property type="protein sequence ID" value="KAJ6438348.1"/>
    <property type="molecule type" value="Genomic_DNA"/>
</dbReference>
<protein>
    <submittedName>
        <fullName evidence="1">Uncharacterized protein</fullName>
    </submittedName>
</protein>